<evidence type="ECO:0000313" key="8">
    <source>
        <dbReference type="Proteomes" id="UP001497453"/>
    </source>
</evidence>
<name>A0ABP1EBU9_9APHY</name>
<sequence length="309" mass="33285">MELYAILISQRFTVNSMLFDLHSHVLLLDVFTFTCNRDLFGYLRSWTSSVPSLGLTSSLPGAQPAPNIIEVPATEEDDEDDAATLRGDDEDVHIDDLPPAFPSLNGAQRAGSSKETTSSTIPRILTDSELMPPPPLPGLASRRPGTSSVSSASSSFLLVPSGTSSLTVPLSTLKPPNKKATKKVALAPGHGPLDWANLKKSGKDLRGVDTLSRIPMSVLKQHNKRDDAWSAFNGKVYNITPYLPYHPGGEKELMRVAGRDGSKLFGTPLSLQVAGVFADCVSIIALTHGWVNIDYMLDECLVGFLVPDS</sequence>
<accession>A0ABP1EBU9</accession>
<gene>
    <name evidence="7" type="ORF">GFSPODELE1_LOCUS11058</name>
</gene>
<dbReference type="Gene3D" id="3.10.120.10">
    <property type="entry name" value="Cytochrome b5-like heme/steroid binding domain"/>
    <property type="match status" value="1"/>
</dbReference>
<keyword evidence="3 4" id="KW-0408">Iron</keyword>
<dbReference type="PANTHER" id="PTHR46237">
    <property type="entry name" value="CYTOCHROME B5 REDUCTASE 4 FAMILY MEMBER"/>
    <property type="match status" value="1"/>
</dbReference>
<dbReference type="EMBL" id="OZ037952">
    <property type="protein sequence ID" value="CAL1717127.1"/>
    <property type="molecule type" value="Genomic_DNA"/>
</dbReference>
<evidence type="ECO:0000256" key="4">
    <source>
        <dbReference type="RuleBase" id="RU362121"/>
    </source>
</evidence>
<evidence type="ECO:0000256" key="3">
    <source>
        <dbReference type="ARBA" id="ARBA00023004"/>
    </source>
</evidence>
<keyword evidence="2 4" id="KW-0479">Metal-binding</keyword>
<evidence type="ECO:0000259" key="6">
    <source>
        <dbReference type="PROSITE" id="PS50255"/>
    </source>
</evidence>
<feature type="compositionally biased region" description="Polar residues" evidence="5">
    <location>
        <begin position="110"/>
        <end position="121"/>
    </location>
</feature>
<dbReference type="Proteomes" id="UP001497453">
    <property type="component" value="Chromosome 9"/>
</dbReference>
<dbReference type="InterPro" id="IPR051872">
    <property type="entry name" value="Cytochrome_b5/Flavoprotein_Rdt"/>
</dbReference>
<comment type="similarity">
    <text evidence="4">Belongs to the cytochrome b5 family.</text>
</comment>
<dbReference type="PROSITE" id="PS00191">
    <property type="entry name" value="CYTOCHROME_B5_1"/>
    <property type="match status" value="1"/>
</dbReference>
<organism evidence="7 8">
    <name type="scientific">Somion occarium</name>
    <dbReference type="NCBI Taxonomy" id="3059160"/>
    <lineage>
        <taxon>Eukaryota</taxon>
        <taxon>Fungi</taxon>
        <taxon>Dikarya</taxon>
        <taxon>Basidiomycota</taxon>
        <taxon>Agaricomycotina</taxon>
        <taxon>Agaricomycetes</taxon>
        <taxon>Polyporales</taxon>
        <taxon>Cerrenaceae</taxon>
        <taxon>Somion</taxon>
    </lineage>
</organism>
<dbReference type="PROSITE" id="PS50255">
    <property type="entry name" value="CYTOCHROME_B5_2"/>
    <property type="match status" value="1"/>
</dbReference>
<dbReference type="PANTHER" id="PTHR46237:SF1">
    <property type="entry name" value="CYTOCHROME B5 REDUCTASE 4"/>
    <property type="match status" value="1"/>
</dbReference>
<feature type="domain" description="Cytochrome b5 heme-binding" evidence="6">
    <location>
        <begin position="211"/>
        <end position="306"/>
    </location>
</feature>
<proteinExistence type="inferred from homology"/>
<dbReference type="SUPFAM" id="SSF55856">
    <property type="entry name" value="Cytochrome b5-like heme/steroid binding domain"/>
    <property type="match status" value="1"/>
</dbReference>
<feature type="region of interest" description="Disordered" evidence="5">
    <location>
        <begin position="89"/>
        <end position="152"/>
    </location>
</feature>
<keyword evidence="8" id="KW-1185">Reference proteome</keyword>
<feature type="compositionally biased region" description="Low complexity" evidence="5">
    <location>
        <begin position="140"/>
        <end position="152"/>
    </location>
</feature>
<keyword evidence="1 4" id="KW-0349">Heme</keyword>
<dbReference type="InterPro" id="IPR018506">
    <property type="entry name" value="Cyt_B5_heme-BS"/>
</dbReference>
<dbReference type="Pfam" id="PF00173">
    <property type="entry name" value="Cyt-b5"/>
    <property type="match status" value="1"/>
</dbReference>
<evidence type="ECO:0000256" key="2">
    <source>
        <dbReference type="ARBA" id="ARBA00022723"/>
    </source>
</evidence>
<dbReference type="InterPro" id="IPR036400">
    <property type="entry name" value="Cyt_B5-like_heme/steroid_sf"/>
</dbReference>
<dbReference type="SMART" id="SM01117">
    <property type="entry name" value="Cyt-b5"/>
    <property type="match status" value="1"/>
</dbReference>
<reference evidence="8" key="1">
    <citation type="submission" date="2024-04" db="EMBL/GenBank/DDBJ databases">
        <authorList>
            <person name="Shaw F."/>
            <person name="Minotto A."/>
        </authorList>
    </citation>
    <scope>NUCLEOTIDE SEQUENCE [LARGE SCALE GENOMIC DNA]</scope>
</reference>
<evidence type="ECO:0000313" key="7">
    <source>
        <dbReference type="EMBL" id="CAL1717127.1"/>
    </source>
</evidence>
<evidence type="ECO:0000256" key="1">
    <source>
        <dbReference type="ARBA" id="ARBA00022617"/>
    </source>
</evidence>
<dbReference type="InterPro" id="IPR001199">
    <property type="entry name" value="Cyt_B5-like_heme/steroid-bd"/>
</dbReference>
<evidence type="ECO:0000256" key="5">
    <source>
        <dbReference type="SAM" id="MobiDB-lite"/>
    </source>
</evidence>
<protein>
    <recommendedName>
        <fullName evidence="6">Cytochrome b5 heme-binding domain-containing protein</fullName>
    </recommendedName>
</protein>